<dbReference type="EMBL" id="MDGQ01000005">
    <property type="protein sequence ID" value="OEK04154.1"/>
    <property type="molecule type" value="Genomic_DNA"/>
</dbReference>
<gene>
    <name evidence="5" type="ORF">BFP71_11755</name>
</gene>
<sequence length="191" mass="21378">MRPQKVKDEHLMRGLISVLRAKGYEGASLMDLANATGLKKASLYHRFPGGKQQMVEEVLKFIGNWSEEHIYGVLTNKQLNIEERLLRSIANINALYDDGKSACILKALTSDANLLNLDSQIKQSFQRWIEGFEILGVDAGFTKDQSIQYAQEVIIRIQGSLILSKGLNSTAPFQEQLGQIKTLYSKASPIH</sequence>
<dbReference type="Pfam" id="PF00440">
    <property type="entry name" value="TetR_N"/>
    <property type="match status" value="1"/>
</dbReference>
<dbReference type="InterPro" id="IPR009057">
    <property type="entry name" value="Homeodomain-like_sf"/>
</dbReference>
<comment type="caution">
    <text evidence="5">The sequence shown here is derived from an EMBL/GenBank/DDBJ whole genome shotgun (WGS) entry which is preliminary data.</text>
</comment>
<name>A0A1E5SYE5_9BACT</name>
<evidence type="ECO:0000259" key="4">
    <source>
        <dbReference type="Pfam" id="PF00440"/>
    </source>
</evidence>
<dbReference type="PANTHER" id="PTHR47506">
    <property type="entry name" value="TRANSCRIPTIONAL REGULATORY PROTEIN"/>
    <property type="match status" value="1"/>
</dbReference>
<dbReference type="RefSeq" id="WP_069835659.1">
    <property type="nucleotide sequence ID" value="NZ_MDGQ01000005.1"/>
</dbReference>
<proteinExistence type="predicted"/>
<dbReference type="InterPro" id="IPR001647">
    <property type="entry name" value="HTH_TetR"/>
</dbReference>
<dbReference type="PANTHER" id="PTHR47506:SF1">
    <property type="entry name" value="HTH-TYPE TRANSCRIPTIONAL REGULATOR YJDC"/>
    <property type="match status" value="1"/>
</dbReference>
<dbReference type="Proteomes" id="UP000095552">
    <property type="component" value="Unassembled WGS sequence"/>
</dbReference>
<reference evidence="5 6" key="1">
    <citation type="submission" date="2016-08" db="EMBL/GenBank/DDBJ databases">
        <title>Draft genome of Fabibacter sp. strain SK-8.</title>
        <authorList>
            <person name="Wong S.-K."/>
            <person name="Hamasaki K."/>
            <person name="Yoshizawa S."/>
        </authorList>
    </citation>
    <scope>NUCLEOTIDE SEQUENCE [LARGE SCALE GENOMIC DNA]</scope>
    <source>
        <strain evidence="5 6">SK-8</strain>
    </source>
</reference>
<keyword evidence="3" id="KW-0804">Transcription</keyword>
<organism evidence="5 6">
    <name type="scientific">Roseivirga misakiensis</name>
    <dbReference type="NCBI Taxonomy" id="1563681"/>
    <lineage>
        <taxon>Bacteria</taxon>
        <taxon>Pseudomonadati</taxon>
        <taxon>Bacteroidota</taxon>
        <taxon>Cytophagia</taxon>
        <taxon>Cytophagales</taxon>
        <taxon>Roseivirgaceae</taxon>
        <taxon>Roseivirga</taxon>
    </lineage>
</organism>
<evidence type="ECO:0000313" key="6">
    <source>
        <dbReference type="Proteomes" id="UP000095552"/>
    </source>
</evidence>
<accession>A0A1E5SYE5</accession>
<keyword evidence="2" id="KW-0238">DNA-binding</keyword>
<dbReference type="STRING" id="1563681.BFP71_11755"/>
<dbReference type="SUPFAM" id="SSF46689">
    <property type="entry name" value="Homeodomain-like"/>
    <property type="match status" value="1"/>
</dbReference>
<keyword evidence="6" id="KW-1185">Reference proteome</keyword>
<dbReference type="AlphaFoldDB" id="A0A1E5SYE5"/>
<dbReference type="GO" id="GO:0003677">
    <property type="term" value="F:DNA binding"/>
    <property type="evidence" value="ECO:0007669"/>
    <property type="project" value="UniProtKB-KW"/>
</dbReference>
<dbReference type="Gene3D" id="1.10.357.10">
    <property type="entry name" value="Tetracycline Repressor, domain 2"/>
    <property type="match status" value="1"/>
</dbReference>
<evidence type="ECO:0000256" key="2">
    <source>
        <dbReference type="ARBA" id="ARBA00023125"/>
    </source>
</evidence>
<evidence type="ECO:0000256" key="3">
    <source>
        <dbReference type="ARBA" id="ARBA00023163"/>
    </source>
</evidence>
<evidence type="ECO:0000313" key="5">
    <source>
        <dbReference type="EMBL" id="OEK04154.1"/>
    </source>
</evidence>
<dbReference type="OrthoDB" id="9789566at2"/>
<keyword evidence="1" id="KW-0805">Transcription regulation</keyword>
<evidence type="ECO:0000256" key="1">
    <source>
        <dbReference type="ARBA" id="ARBA00023015"/>
    </source>
</evidence>
<protein>
    <recommendedName>
        <fullName evidence="4">HTH tetR-type domain-containing protein</fullName>
    </recommendedName>
</protein>
<feature type="domain" description="HTH tetR-type" evidence="4">
    <location>
        <begin position="17"/>
        <end position="58"/>
    </location>
</feature>